<proteinExistence type="predicted"/>
<dbReference type="SMART" id="SM00943">
    <property type="entry name" value="Prim-Pol"/>
    <property type="match status" value="1"/>
</dbReference>
<sequence>MMPEFDYTRSHFADIAIPLAEAGWQVFPLAPGSKFPLAGTHGHLDATDDPIILAQWAAAWPSANVGIRPQPAECVLDEDHAGELDRYRRVHRLPALPRTRQVLTRRGSHRYFHLSLSVELRARLDGVKVDIKSYNGFVVAPGSVVGGFAYRLADYAPVATLPADWLSHLTRVRRPVIVPAAGASDAGGPMPGERLVRLMLHKRPGDGRRGFLRWALGTAWRDHGGHSELIAALVAAAVSVGVDATTAAELAAWMRTQYATETTP</sequence>
<dbReference type="SUPFAM" id="SSF56747">
    <property type="entry name" value="Prim-pol domain"/>
    <property type="match status" value="1"/>
</dbReference>
<evidence type="ECO:0000259" key="1">
    <source>
        <dbReference type="SMART" id="SM00943"/>
    </source>
</evidence>
<protein>
    <submittedName>
        <fullName evidence="2">Bifunctional DNA primase/polymerase</fullName>
    </submittedName>
</protein>
<dbReference type="Pfam" id="PF09250">
    <property type="entry name" value="Prim-Pol"/>
    <property type="match status" value="1"/>
</dbReference>
<accession>A0A5C7YE17</accession>
<dbReference type="CDD" id="cd04859">
    <property type="entry name" value="Prim_Pol"/>
    <property type="match status" value="1"/>
</dbReference>
<reference evidence="2 3" key="1">
    <citation type="submission" date="2018-09" db="EMBL/GenBank/DDBJ databases">
        <title>Metagenome Assembled Genomes from an Advanced Water Purification Facility.</title>
        <authorList>
            <person name="Stamps B.W."/>
            <person name="Spear J.R."/>
        </authorList>
    </citation>
    <scope>NUCLEOTIDE SEQUENCE [LARGE SCALE GENOMIC DNA]</scope>
    <source>
        <strain evidence="2">Bin_29_2</strain>
    </source>
</reference>
<organism evidence="2 3">
    <name type="scientific">Mycolicibacter arupensis</name>
    <dbReference type="NCBI Taxonomy" id="342002"/>
    <lineage>
        <taxon>Bacteria</taxon>
        <taxon>Bacillati</taxon>
        <taxon>Actinomycetota</taxon>
        <taxon>Actinomycetes</taxon>
        <taxon>Mycobacteriales</taxon>
        <taxon>Mycobacteriaceae</taxon>
        <taxon>Mycolicibacter</taxon>
    </lineage>
</organism>
<dbReference type="Proteomes" id="UP000321797">
    <property type="component" value="Unassembled WGS sequence"/>
</dbReference>
<dbReference type="InterPro" id="IPR015330">
    <property type="entry name" value="DNA_primase/pol_bifunc_N"/>
</dbReference>
<dbReference type="AlphaFoldDB" id="A0A5C7YE17"/>
<dbReference type="EMBL" id="SSGD01000008">
    <property type="protein sequence ID" value="TXI59962.1"/>
    <property type="molecule type" value="Genomic_DNA"/>
</dbReference>
<name>A0A5C7YE17_9MYCO</name>
<evidence type="ECO:0000313" key="2">
    <source>
        <dbReference type="EMBL" id="TXI59962.1"/>
    </source>
</evidence>
<evidence type="ECO:0000313" key="3">
    <source>
        <dbReference type="Proteomes" id="UP000321797"/>
    </source>
</evidence>
<comment type="caution">
    <text evidence="2">The sequence shown here is derived from an EMBL/GenBank/DDBJ whole genome shotgun (WGS) entry which is preliminary data.</text>
</comment>
<feature type="domain" description="DNA primase/polymerase bifunctional N-terminal" evidence="1">
    <location>
        <begin position="16"/>
        <end position="166"/>
    </location>
</feature>
<gene>
    <name evidence="2" type="ORF">E6Q54_01450</name>
</gene>